<dbReference type="InterPro" id="IPR006620">
    <property type="entry name" value="Pro_4_hyd_alph"/>
</dbReference>
<dbReference type="InterPro" id="IPR039558">
    <property type="entry name" value="TPA1/OFD1_N"/>
</dbReference>
<dbReference type="GO" id="GO:0031418">
    <property type="term" value="F:L-ascorbic acid binding"/>
    <property type="evidence" value="ECO:0007669"/>
    <property type="project" value="UniProtKB-KW"/>
</dbReference>
<evidence type="ECO:0000256" key="2">
    <source>
        <dbReference type="ARBA" id="ARBA00022896"/>
    </source>
</evidence>
<organism evidence="7 8">
    <name type="scientific">Opisthorchis viverrini</name>
    <name type="common">Southeast Asian liver fluke</name>
    <dbReference type="NCBI Taxonomy" id="6198"/>
    <lineage>
        <taxon>Eukaryota</taxon>
        <taxon>Metazoa</taxon>
        <taxon>Spiralia</taxon>
        <taxon>Lophotrochozoa</taxon>
        <taxon>Platyhelminthes</taxon>
        <taxon>Trematoda</taxon>
        <taxon>Digenea</taxon>
        <taxon>Opisthorchiida</taxon>
        <taxon>Opisthorchiata</taxon>
        <taxon>Opisthorchiidae</taxon>
        <taxon>Opisthorchis</taxon>
    </lineage>
</organism>
<feature type="compositionally biased region" description="Polar residues" evidence="5">
    <location>
        <begin position="591"/>
        <end position="602"/>
    </location>
</feature>
<dbReference type="InterPro" id="IPR051842">
    <property type="entry name" value="uS12_prolyl_hydroxylase"/>
</dbReference>
<dbReference type="OrthoDB" id="430522at2759"/>
<dbReference type="InterPro" id="IPR019601">
    <property type="entry name" value="Oxoglutarate/Fe-dep_Oase_C"/>
</dbReference>
<dbReference type="KEGG" id="ovi:T265_08279"/>
<feature type="region of interest" description="Disordered" evidence="5">
    <location>
        <begin position="445"/>
        <end position="477"/>
    </location>
</feature>
<evidence type="ECO:0000256" key="5">
    <source>
        <dbReference type="SAM" id="MobiDB-lite"/>
    </source>
</evidence>
<dbReference type="Gene3D" id="2.60.120.620">
    <property type="entry name" value="q2cbj1_9rhob like domain"/>
    <property type="match status" value="2"/>
</dbReference>
<reference evidence="7 8" key="1">
    <citation type="submission" date="2013-11" db="EMBL/GenBank/DDBJ databases">
        <title>Opisthorchis viverrini - life in the bile duct.</title>
        <authorList>
            <person name="Young N.D."/>
            <person name="Nagarajan N."/>
            <person name="Lin S.J."/>
            <person name="Korhonen P.K."/>
            <person name="Jex A.R."/>
            <person name="Hall R.S."/>
            <person name="Safavi-Hemami H."/>
            <person name="Kaewkong W."/>
            <person name="Bertrand D."/>
            <person name="Gao S."/>
            <person name="Seet Q."/>
            <person name="Wongkham S."/>
            <person name="Teh B.T."/>
            <person name="Wongkham C."/>
            <person name="Intapan P.M."/>
            <person name="Maleewong W."/>
            <person name="Yang X."/>
            <person name="Hu M."/>
            <person name="Wang Z."/>
            <person name="Hofmann A."/>
            <person name="Sternberg P.W."/>
            <person name="Tan P."/>
            <person name="Wang J."/>
            <person name="Gasser R.B."/>
        </authorList>
    </citation>
    <scope>NUCLEOTIDE SEQUENCE [LARGE SCALE GENOMIC DNA]</scope>
</reference>
<dbReference type="EMBL" id="KL596828">
    <property type="protein sequence ID" value="KER23984.1"/>
    <property type="molecule type" value="Genomic_DNA"/>
</dbReference>
<name>A0A075A8Y9_OPIVI</name>
<keyword evidence="4" id="KW-0560">Oxidoreductase</keyword>
<dbReference type="Pfam" id="PF10637">
    <property type="entry name" value="Ofd1_CTDD"/>
    <property type="match status" value="1"/>
</dbReference>
<protein>
    <recommendedName>
        <fullName evidence="6">Prolyl 4-hydroxylase alpha subunit domain-containing protein</fullName>
    </recommendedName>
</protein>
<dbReference type="AlphaFoldDB" id="A0A075A8Y9"/>
<keyword evidence="2" id="KW-0847">Vitamin C</keyword>
<dbReference type="GO" id="GO:0005737">
    <property type="term" value="C:cytoplasm"/>
    <property type="evidence" value="ECO:0007669"/>
    <property type="project" value="TreeGrafter"/>
</dbReference>
<evidence type="ECO:0000256" key="4">
    <source>
        <dbReference type="ARBA" id="ARBA00023002"/>
    </source>
</evidence>
<dbReference type="GO" id="GO:0005506">
    <property type="term" value="F:iron ion binding"/>
    <property type="evidence" value="ECO:0007669"/>
    <property type="project" value="InterPro"/>
</dbReference>
<dbReference type="CTD" id="20322458"/>
<feature type="compositionally biased region" description="Basic and acidic residues" evidence="5">
    <location>
        <begin position="651"/>
        <end position="660"/>
    </location>
</feature>
<evidence type="ECO:0000256" key="1">
    <source>
        <dbReference type="ARBA" id="ARBA00001961"/>
    </source>
</evidence>
<dbReference type="STRING" id="6198.A0A075A8Y9"/>
<dbReference type="Pfam" id="PF13661">
    <property type="entry name" value="2OG-FeII_Oxy_4"/>
    <property type="match status" value="1"/>
</dbReference>
<dbReference type="PANTHER" id="PTHR12117">
    <property type="entry name" value="HISTONE ACETYLTRANSFERASE COMPLEX"/>
    <property type="match status" value="1"/>
</dbReference>
<feature type="compositionally biased region" description="Basic and acidic residues" evidence="5">
    <location>
        <begin position="446"/>
        <end position="459"/>
    </location>
</feature>
<feature type="domain" description="Prolyl 4-hydroxylase alpha subunit" evidence="6">
    <location>
        <begin position="67"/>
        <end position="264"/>
    </location>
</feature>
<feature type="region of interest" description="Disordered" evidence="5">
    <location>
        <begin position="589"/>
        <end position="672"/>
    </location>
</feature>
<feature type="compositionally biased region" description="Low complexity" evidence="5">
    <location>
        <begin position="615"/>
        <end position="628"/>
    </location>
</feature>
<gene>
    <name evidence="7" type="ORF">T265_08279</name>
</gene>
<dbReference type="GO" id="GO:0031543">
    <property type="term" value="F:peptidyl-proline dioxygenase activity"/>
    <property type="evidence" value="ECO:0007669"/>
    <property type="project" value="TreeGrafter"/>
</dbReference>
<accession>A0A075A8Y9</accession>
<comment type="cofactor">
    <cofactor evidence="1">
        <name>L-ascorbate</name>
        <dbReference type="ChEBI" id="CHEBI:38290"/>
    </cofactor>
</comment>
<dbReference type="GeneID" id="20322458"/>
<dbReference type="SMART" id="SM00702">
    <property type="entry name" value="P4Hc"/>
    <property type="match status" value="1"/>
</dbReference>
<dbReference type="PANTHER" id="PTHR12117:SF0">
    <property type="entry name" value="PROLYL 3-HYDROXYLASE OGFOD1"/>
    <property type="match status" value="1"/>
</dbReference>
<keyword evidence="8" id="KW-1185">Reference proteome</keyword>
<evidence type="ECO:0000259" key="6">
    <source>
        <dbReference type="SMART" id="SM00702"/>
    </source>
</evidence>
<feature type="compositionally biased region" description="Acidic residues" evidence="5">
    <location>
        <begin position="629"/>
        <end position="650"/>
    </location>
</feature>
<keyword evidence="3" id="KW-0223">Dioxygenase</keyword>
<sequence length="672" mass="75806">MTDGTYPFEINLRYNTPSFVDLFRSAYQSNDISDFLQDGCKLLKLPFSCAAFENFLQPNSSGSSDGCFASEYELINRAESEARRLPFERKCNDMFTFSQSVDVVNLSCSRSTEAESQSLFLVQLRSFLLSNVIPWLEQLTGAPLEKEVVDFTSSIYSTNDVLLCHDDQLEKRRIAFVWYLVPDDWDEQTEGGCLDLFSCQPDQQLHVPVVAEKPTVPINPWKITASLPPRRNMLVFFEPSAYSFHQVAENLGVRDRLSLHGWFHGPPHPRPTDRDHPTPIPLVSPVHVEILRPYTPSDPKSLQPTSFCNAKHTLSLTSISVQEELVYRWISPIYLDMKQQSKIRRRFIKSSEIQLMNFLRADEWSRLCHALALIKPSAWIRCGPFNRKNYDVLRGVGKFDSSEDAAPDVVRELYRLFRSEAMLVVLSDLCGIRLHPDSLLQQSQKEFNEPSAKRSHLENGESCSSSTPESELARPSDPQFRRWTIGSYTLLADSDVLDTSWRLESTLHLGGYGPVESDDDTEQLDGKGDSVNRWPTSWGGHTVYIADGEKEELLSVSPINNALTLVYAGPGTASFVKYINHSARPSPLFPQLSNNKQSTDDSPPSCYDLSVTYYEPVSTSESSSVSESSSEDAEDDEGDEEEEGRGEEPDERTPLEKRAVESGCSQLLEDPN</sequence>
<evidence type="ECO:0000313" key="8">
    <source>
        <dbReference type="Proteomes" id="UP000054324"/>
    </source>
</evidence>
<evidence type="ECO:0000256" key="3">
    <source>
        <dbReference type="ARBA" id="ARBA00022964"/>
    </source>
</evidence>
<dbReference type="GO" id="GO:0006449">
    <property type="term" value="P:regulation of translational termination"/>
    <property type="evidence" value="ECO:0007669"/>
    <property type="project" value="TreeGrafter"/>
</dbReference>
<feature type="region of interest" description="Disordered" evidence="5">
    <location>
        <begin position="511"/>
        <end position="533"/>
    </location>
</feature>
<evidence type="ECO:0000313" key="7">
    <source>
        <dbReference type="EMBL" id="KER23984.1"/>
    </source>
</evidence>
<dbReference type="RefSeq" id="XP_009172291.1">
    <property type="nucleotide sequence ID" value="XM_009174027.1"/>
</dbReference>
<proteinExistence type="predicted"/>
<dbReference type="Proteomes" id="UP000054324">
    <property type="component" value="Unassembled WGS sequence"/>
</dbReference>